<dbReference type="FunFam" id="3.90.1180.10:FF:000003">
    <property type="entry name" value="60S ribosomal protein L13a-4"/>
    <property type="match status" value="1"/>
</dbReference>
<keyword evidence="2 5" id="KW-0689">Ribosomal protein</keyword>
<dbReference type="GO" id="GO:0003729">
    <property type="term" value="F:mRNA binding"/>
    <property type="evidence" value="ECO:0007669"/>
    <property type="project" value="TreeGrafter"/>
</dbReference>
<dbReference type="InterPro" id="IPR023563">
    <property type="entry name" value="Ribosomal_uL13_CS"/>
</dbReference>
<feature type="compositionally biased region" description="Acidic residues" evidence="6">
    <location>
        <begin position="451"/>
        <end position="465"/>
    </location>
</feature>
<dbReference type="Pfam" id="PF13920">
    <property type="entry name" value="zf-C3HC4_3"/>
    <property type="match status" value="1"/>
</dbReference>
<dbReference type="InterPro" id="IPR013083">
    <property type="entry name" value="Znf_RING/FYVE/PHD"/>
</dbReference>
<evidence type="ECO:0000259" key="7">
    <source>
        <dbReference type="PROSITE" id="PS50089"/>
    </source>
</evidence>
<feature type="region of interest" description="Disordered" evidence="6">
    <location>
        <begin position="350"/>
        <end position="481"/>
    </location>
</feature>
<evidence type="ECO:0000313" key="9">
    <source>
        <dbReference type="Proteomes" id="UP000682877"/>
    </source>
</evidence>
<evidence type="ECO:0000256" key="4">
    <source>
        <dbReference type="PROSITE-ProRule" id="PRU00175"/>
    </source>
</evidence>
<evidence type="ECO:0000256" key="6">
    <source>
        <dbReference type="SAM" id="MobiDB-lite"/>
    </source>
</evidence>
<dbReference type="Gene3D" id="6.10.250.3250">
    <property type="match status" value="1"/>
</dbReference>
<keyword evidence="4" id="KW-0863">Zinc-finger</keyword>
<keyword evidence="4" id="KW-0862">Zinc</keyword>
<dbReference type="EMBL" id="LR999453">
    <property type="protein sequence ID" value="CAE5966431.1"/>
    <property type="molecule type" value="Genomic_DNA"/>
</dbReference>
<keyword evidence="4" id="KW-0479">Metal-binding</keyword>
<dbReference type="FunFam" id="6.10.250.3250:FF:000001">
    <property type="entry name" value="60S ribosomal protein L13a"/>
    <property type="match status" value="1"/>
</dbReference>
<keyword evidence="3 5" id="KW-0687">Ribonucleoprotein</keyword>
<dbReference type="Proteomes" id="UP000682877">
    <property type="component" value="Chromosome 3"/>
</dbReference>
<dbReference type="PROSITE" id="PS00783">
    <property type="entry name" value="RIBOSOMAL_L13"/>
    <property type="match status" value="1"/>
</dbReference>
<dbReference type="CDD" id="cd00392">
    <property type="entry name" value="Ribosomal_L13"/>
    <property type="match status" value="1"/>
</dbReference>
<feature type="domain" description="RING-type" evidence="7">
    <location>
        <begin position="534"/>
        <end position="572"/>
    </location>
</feature>
<feature type="region of interest" description="Disordered" evidence="6">
    <location>
        <begin position="247"/>
        <end position="267"/>
    </location>
</feature>
<evidence type="ECO:0000256" key="3">
    <source>
        <dbReference type="ARBA" id="ARBA00023274"/>
    </source>
</evidence>
<dbReference type="SUPFAM" id="SSF57850">
    <property type="entry name" value="RING/U-box"/>
    <property type="match status" value="1"/>
</dbReference>
<dbReference type="InterPro" id="IPR005822">
    <property type="entry name" value="Ribosomal_uL13"/>
</dbReference>
<dbReference type="PANTHER" id="PTHR11545">
    <property type="entry name" value="RIBOSOMAL PROTEIN L13"/>
    <property type="match status" value="1"/>
</dbReference>
<dbReference type="GO" id="GO:0003735">
    <property type="term" value="F:structural constituent of ribosome"/>
    <property type="evidence" value="ECO:0007669"/>
    <property type="project" value="InterPro"/>
</dbReference>
<dbReference type="Pfam" id="PF00572">
    <property type="entry name" value="Ribosomal_L13"/>
    <property type="match status" value="1"/>
</dbReference>
<dbReference type="GO" id="GO:0006412">
    <property type="term" value="P:translation"/>
    <property type="evidence" value="ECO:0007669"/>
    <property type="project" value="InterPro"/>
</dbReference>
<sequence>MVSGSGICAKRVVVDARHHMLGRLASIVAKELLNGQKVVVVRCEEICLSGGLVRQKMKYMRFLRKRMNTKPSHGPIHFRAPSKIFWRTVRGMIPHKTKRGANALARLKVFEGVPTPYDKIKRMVIPDALKVLRLQAGHKYCLLGRLSSEVGWNHYDTIKELENKRKERAQVVYERKKQLNKLRAKAEKVAEEKLGSQLDVLAPVNVCNNMFDNIRDQDQDNMPFPNVSRSNSLAGLSLDAVLGGEIVIQPSSPPSPPPLPSKSLVPHRPTSQTLFDIIREEYANEGHKDRTTWQIFREKLRLKRTGSAWTSSLHIPASDILIPNPKHLGTAFRSHSAGLNIRDLVHAIPMSDPPGSSGRAMFTRGSSMRVGSSKNPDDSPDISVLGDGPPSRSFKPQLSRHDSVRDHSDGEEDNRRRHPIVTFVEERQMSAREAVAAQEAAEAEAAAAGGSEDEDDDDEEDDSGETEERKSSSASEPKQTMSLMDLLEETDRQMGLTGSRYAMDEDEEYEEEEEDENYEEEGDGQGGGEGELSCCVCMVKIKGASFTPCGHTFCKLCSKELMAQKGHCPVCSSFVLEFLEIF</sequence>
<feature type="compositionally biased region" description="Polar residues" evidence="6">
    <location>
        <begin position="472"/>
        <end position="481"/>
    </location>
</feature>
<dbReference type="PANTHER" id="PTHR11545:SF39">
    <property type="entry name" value="LARGE RIBOSOMAL SUBUNIT PROTEIN UL13X-RELATED"/>
    <property type="match status" value="1"/>
</dbReference>
<dbReference type="SUPFAM" id="SSF52161">
    <property type="entry name" value="Ribosomal protein L13"/>
    <property type="match status" value="1"/>
</dbReference>
<dbReference type="NCBIfam" id="TIGR01077">
    <property type="entry name" value="L13_A_E"/>
    <property type="match status" value="1"/>
</dbReference>
<feature type="compositionally biased region" description="Low complexity" evidence="6">
    <location>
        <begin position="431"/>
        <end position="450"/>
    </location>
</feature>
<dbReference type="InterPro" id="IPR036899">
    <property type="entry name" value="Ribosomal_uL13_sf"/>
</dbReference>
<dbReference type="Gene3D" id="3.90.1180.10">
    <property type="entry name" value="Ribosomal protein L13"/>
    <property type="match status" value="1"/>
</dbReference>
<feature type="compositionally biased region" description="Basic and acidic residues" evidence="6">
    <location>
        <begin position="399"/>
        <end position="408"/>
    </location>
</feature>
<proteinExistence type="inferred from homology"/>
<feature type="compositionally biased region" description="Pro residues" evidence="6">
    <location>
        <begin position="251"/>
        <end position="260"/>
    </location>
</feature>
<dbReference type="GO" id="GO:0022625">
    <property type="term" value="C:cytosolic large ribosomal subunit"/>
    <property type="evidence" value="ECO:0007669"/>
    <property type="project" value="TreeGrafter"/>
</dbReference>
<comment type="similarity">
    <text evidence="1 5">Belongs to the universal ribosomal protein uL13 family.</text>
</comment>
<dbReference type="SMART" id="SM00184">
    <property type="entry name" value="RING"/>
    <property type="match status" value="1"/>
</dbReference>
<name>A0A8S1ZT38_ARAAE</name>
<feature type="region of interest" description="Disordered" evidence="6">
    <location>
        <begin position="499"/>
        <end position="528"/>
    </location>
</feature>
<evidence type="ECO:0000256" key="1">
    <source>
        <dbReference type="ARBA" id="ARBA00006227"/>
    </source>
</evidence>
<dbReference type="Gene3D" id="3.30.40.10">
    <property type="entry name" value="Zinc/RING finger domain, C3HC4 (zinc finger)"/>
    <property type="match status" value="1"/>
</dbReference>
<protein>
    <recommendedName>
        <fullName evidence="7">RING-type domain-containing protein</fullName>
    </recommendedName>
</protein>
<evidence type="ECO:0000313" key="8">
    <source>
        <dbReference type="EMBL" id="CAE5966431.1"/>
    </source>
</evidence>
<dbReference type="PROSITE" id="PS50089">
    <property type="entry name" value="ZF_RING_2"/>
    <property type="match status" value="1"/>
</dbReference>
<dbReference type="GO" id="GO:0008270">
    <property type="term" value="F:zinc ion binding"/>
    <property type="evidence" value="ECO:0007669"/>
    <property type="project" value="UniProtKB-KW"/>
</dbReference>
<evidence type="ECO:0000256" key="5">
    <source>
        <dbReference type="RuleBase" id="RU003877"/>
    </source>
</evidence>
<dbReference type="GO" id="GO:0017148">
    <property type="term" value="P:negative regulation of translation"/>
    <property type="evidence" value="ECO:0007669"/>
    <property type="project" value="TreeGrafter"/>
</dbReference>
<feature type="compositionally biased region" description="Polar residues" evidence="6">
    <location>
        <begin position="364"/>
        <end position="374"/>
    </location>
</feature>
<feature type="compositionally biased region" description="Acidic residues" evidence="6">
    <location>
        <begin position="504"/>
        <end position="523"/>
    </location>
</feature>
<dbReference type="InterPro" id="IPR001841">
    <property type="entry name" value="Znf_RING"/>
</dbReference>
<dbReference type="CDD" id="cd16449">
    <property type="entry name" value="RING-HC"/>
    <property type="match status" value="1"/>
</dbReference>
<dbReference type="AlphaFoldDB" id="A0A8S1ZT38"/>
<keyword evidence="9" id="KW-1185">Reference proteome</keyword>
<dbReference type="InterPro" id="IPR005755">
    <property type="entry name" value="Ribosomal_uL13_euk/arc"/>
</dbReference>
<dbReference type="HAMAP" id="MF_01366">
    <property type="entry name" value="Ribosomal_uL13"/>
    <property type="match status" value="1"/>
</dbReference>
<reference evidence="8" key="1">
    <citation type="submission" date="2021-01" db="EMBL/GenBank/DDBJ databases">
        <authorList>
            <person name="Bezrukov I."/>
        </authorList>
    </citation>
    <scope>NUCLEOTIDE SEQUENCE</scope>
</reference>
<organism evidence="8 9">
    <name type="scientific">Arabidopsis arenosa</name>
    <name type="common">Sand rock-cress</name>
    <name type="synonym">Cardaminopsis arenosa</name>
    <dbReference type="NCBI Taxonomy" id="38785"/>
    <lineage>
        <taxon>Eukaryota</taxon>
        <taxon>Viridiplantae</taxon>
        <taxon>Streptophyta</taxon>
        <taxon>Embryophyta</taxon>
        <taxon>Tracheophyta</taxon>
        <taxon>Spermatophyta</taxon>
        <taxon>Magnoliopsida</taxon>
        <taxon>eudicotyledons</taxon>
        <taxon>Gunneridae</taxon>
        <taxon>Pentapetalae</taxon>
        <taxon>rosids</taxon>
        <taxon>malvids</taxon>
        <taxon>Brassicales</taxon>
        <taxon>Brassicaceae</taxon>
        <taxon>Camelineae</taxon>
        <taxon>Arabidopsis</taxon>
    </lineage>
</organism>
<evidence type="ECO:0000256" key="2">
    <source>
        <dbReference type="ARBA" id="ARBA00022980"/>
    </source>
</evidence>
<gene>
    <name evidence="8" type="ORF">AARE701A_LOCUS6575</name>
</gene>
<accession>A0A8S1ZT38</accession>